<accession>A0A917I8S6</accession>
<dbReference type="Proteomes" id="UP000603912">
    <property type="component" value="Unassembled WGS sequence"/>
</dbReference>
<sequence>MQTDVQDVARARTGAAGSPPGAITPRSLLAERGGVPECERSTDLAHVLDDMVHLVRCLIELDETDARDRWTREASSYEALAKARRSLHRCARNRGMA</sequence>
<dbReference type="EMBL" id="BMES01000002">
    <property type="protein sequence ID" value="GGH26884.1"/>
    <property type="molecule type" value="Genomic_DNA"/>
</dbReference>
<comment type="caution">
    <text evidence="2">The sequence shown here is derived from an EMBL/GenBank/DDBJ whole genome shotgun (WGS) entry which is preliminary data.</text>
</comment>
<reference evidence="2" key="2">
    <citation type="submission" date="2020-09" db="EMBL/GenBank/DDBJ databases">
        <authorList>
            <person name="Sun Q."/>
            <person name="Zhou Y."/>
        </authorList>
    </citation>
    <scope>NUCLEOTIDE SEQUENCE</scope>
    <source>
        <strain evidence="2">CGMCC 1.12214</strain>
    </source>
</reference>
<name>A0A917I8S6_9HYPH</name>
<protein>
    <submittedName>
        <fullName evidence="2">Uncharacterized protein</fullName>
    </submittedName>
</protein>
<evidence type="ECO:0000313" key="3">
    <source>
        <dbReference type="Proteomes" id="UP000603912"/>
    </source>
</evidence>
<dbReference type="AlphaFoldDB" id="A0A917I8S6"/>
<feature type="region of interest" description="Disordered" evidence="1">
    <location>
        <begin position="1"/>
        <end position="27"/>
    </location>
</feature>
<gene>
    <name evidence="2" type="ORF">GCM10007036_35030</name>
</gene>
<reference evidence="2" key="1">
    <citation type="journal article" date="2014" name="Int. J. Syst. Evol. Microbiol.">
        <title>Complete genome sequence of Corynebacterium casei LMG S-19264T (=DSM 44701T), isolated from a smear-ripened cheese.</title>
        <authorList>
            <consortium name="US DOE Joint Genome Institute (JGI-PGF)"/>
            <person name="Walter F."/>
            <person name="Albersmeier A."/>
            <person name="Kalinowski J."/>
            <person name="Ruckert C."/>
        </authorList>
    </citation>
    <scope>NUCLEOTIDE SEQUENCE</scope>
    <source>
        <strain evidence="2">CGMCC 1.12214</strain>
    </source>
</reference>
<proteinExistence type="predicted"/>
<evidence type="ECO:0000256" key="1">
    <source>
        <dbReference type="SAM" id="MobiDB-lite"/>
    </source>
</evidence>
<dbReference type="RefSeq" id="WP_188518990.1">
    <property type="nucleotide sequence ID" value="NZ_BMES01000002.1"/>
</dbReference>
<organism evidence="2 3">
    <name type="scientific">Alsobacter metallidurans</name>
    <dbReference type="NCBI Taxonomy" id="340221"/>
    <lineage>
        <taxon>Bacteria</taxon>
        <taxon>Pseudomonadati</taxon>
        <taxon>Pseudomonadota</taxon>
        <taxon>Alphaproteobacteria</taxon>
        <taxon>Hyphomicrobiales</taxon>
        <taxon>Alsobacteraceae</taxon>
        <taxon>Alsobacter</taxon>
    </lineage>
</organism>
<evidence type="ECO:0000313" key="2">
    <source>
        <dbReference type="EMBL" id="GGH26884.1"/>
    </source>
</evidence>
<keyword evidence="3" id="KW-1185">Reference proteome</keyword>